<organism evidence="2 3">
    <name type="scientific">Chlamydomonas eustigma</name>
    <dbReference type="NCBI Taxonomy" id="1157962"/>
    <lineage>
        <taxon>Eukaryota</taxon>
        <taxon>Viridiplantae</taxon>
        <taxon>Chlorophyta</taxon>
        <taxon>core chlorophytes</taxon>
        <taxon>Chlorophyceae</taxon>
        <taxon>CS clade</taxon>
        <taxon>Chlamydomonadales</taxon>
        <taxon>Chlamydomonadaceae</taxon>
        <taxon>Chlamydomonas</taxon>
    </lineage>
</organism>
<protein>
    <recommendedName>
        <fullName evidence="4">Flagellar associated protein</fullName>
    </recommendedName>
</protein>
<evidence type="ECO:0000313" key="2">
    <source>
        <dbReference type="EMBL" id="GAX82295.1"/>
    </source>
</evidence>
<dbReference type="EMBL" id="BEGY01000078">
    <property type="protein sequence ID" value="GAX82295.1"/>
    <property type="molecule type" value="Genomic_DNA"/>
</dbReference>
<accession>A0A250XGT7</accession>
<dbReference type="AlphaFoldDB" id="A0A250XGT7"/>
<evidence type="ECO:0000313" key="3">
    <source>
        <dbReference type="Proteomes" id="UP000232323"/>
    </source>
</evidence>
<feature type="region of interest" description="Disordered" evidence="1">
    <location>
        <begin position="163"/>
        <end position="182"/>
    </location>
</feature>
<feature type="compositionally biased region" description="Polar residues" evidence="1">
    <location>
        <begin position="163"/>
        <end position="176"/>
    </location>
</feature>
<evidence type="ECO:0000256" key="1">
    <source>
        <dbReference type="SAM" id="MobiDB-lite"/>
    </source>
</evidence>
<evidence type="ECO:0008006" key="4">
    <source>
        <dbReference type="Google" id="ProtNLM"/>
    </source>
</evidence>
<reference evidence="2 3" key="1">
    <citation type="submission" date="2017-08" db="EMBL/GenBank/DDBJ databases">
        <title>Acidophilic green algal genome provides insights into adaptation to an acidic environment.</title>
        <authorList>
            <person name="Hirooka S."/>
            <person name="Hirose Y."/>
            <person name="Kanesaki Y."/>
            <person name="Higuchi S."/>
            <person name="Fujiwara T."/>
            <person name="Onuma R."/>
            <person name="Era A."/>
            <person name="Ohbayashi R."/>
            <person name="Uzuka A."/>
            <person name="Nozaki H."/>
            <person name="Yoshikawa H."/>
            <person name="Miyagishima S.Y."/>
        </authorList>
    </citation>
    <scope>NUCLEOTIDE SEQUENCE [LARGE SCALE GENOMIC DNA]</scope>
    <source>
        <strain evidence="2 3">NIES-2499</strain>
    </source>
</reference>
<comment type="caution">
    <text evidence="2">The sequence shown here is derived from an EMBL/GenBank/DDBJ whole genome shotgun (WGS) entry which is preliminary data.</text>
</comment>
<dbReference type="STRING" id="1157962.A0A250XGT7"/>
<name>A0A250XGT7_9CHLO</name>
<gene>
    <name evidence="2" type="ORF">CEUSTIGMA_g9724.t1</name>
</gene>
<sequence>MPFNPGIEAWDSTLRDHTHKGPNQAGNKSLLSFRSDIGVPGYTGYIPSQHGIVLPVKGFTHTGRPVDTFFKETLTTASVEPEKVKISEYAQEFKKVPLDTKPLNKTGGGYWFSQRKLMDGKPFLASTVYQSEILSSAATVDQQLGRTKGLVTTISGYEVARQRAQSADTTHSTTKASLGATERPATAVTNAGEVVGYQTTYHKMVLQQPTTGGAAAAGYRAPRGTPSAPIVEQRYQTMPRAMPPGLFGQIPTYRMDYGTDGSDPMERTAPGEKFQSRMATCRDLAEGTVRNTNHLPGYTGHTPASKFHELARAHADAADERMDAKIDMSLYALDQFSRSRVPHYTGFKPKAPRNITLIQPSQGPTTATTYGAAAHQATKSGVPGLDNTHYNNSAEGTMQFFHNAGEYISDNGLSNAQLYYKTVRPGDGRFKMAIPSKATEYGSRFKATNSLV</sequence>
<dbReference type="OrthoDB" id="59449at2759"/>
<keyword evidence="3" id="KW-1185">Reference proteome</keyword>
<dbReference type="Proteomes" id="UP000232323">
    <property type="component" value="Unassembled WGS sequence"/>
</dbReference>
<proteinExistence type="predicted"/>